<name>A0ABQ6WSS1_9EURO</name>
<keyword evidence="2" id="KW-1185">Reference proteome</keyword>
<sequence length="335" mass="38451">MLFTLQAFETWVARNLDTWIKIHQSEWDTCGELSNLIRTYHKVAASLYLGNPIATSNMILTVVELWIACDKSATCIDKTILEYDVGIPEDGFQCLLLPSHSQMLRLKDAEDYVRSRVEASSWPALLTFQSFGHPNSFSAKYFSRSLPHQELLKSIEAQAREAREAKRAELRRVRGEYNALIHSSNEMSCDMLVYQDTKDKTTKRHDPKCQKCSYREKAQQLRISAHVWPLPKMPLEAQSAVFELKAPQWYGFWRDTALYLLLDVFGLEISASRAQSSHCRAILVYSVTLSPTTSHTAYAFRQTPMYMEALMRQSLTSLKKMFAWKTRLSTVISIG</sequence>
<organism evidence="1 2">
    <name type="scientific">Aspergillus pseudocaelatus</name>
    <dbReference type="NCBI Taxonomy" id="1825620"/>
    <lineage>
        <taxon>Eukaryota</taxon>
        <taxon>Fungi</taxon>
        <taxon>Dikarya</taxon>
        <taxon>Ascomycota</taxon>
        <taxon>Pezizomycotina</taxon>
        <taxon>Eurotiomycetes</taxon>
        <taxon>Eurotiomycetidae</taxon>
        <taxon>Eurotiales</taxon>
        <taxon>Aspergillaceae</taxon>
        <taxon>Aspergillus</taxon>
        <taxon>Aspergillus subgen. Circumdati</taxon>
    </lineage>
</organism>
<reference evidence="1 2" key="1">
    <citation type="submission" date="2019-04" db="EMBL/GenBank/DDBJ databases">
        <authorList>
            <consortium name="DOE Joint Genome Institute"/>
            <person name="Mondo S."/>
            <person name="Kjaerbolling I."/>
            <person name="Vesth T."/>
            <person name="Frisvad J.C."/>
            <person name="Nybo J.L."/>
            <person name="Theobald S."/>
            <person name="Kildgaard S."/>
            <person name="Isbrandt T."/>
            <person name="Kuo A."/>
            <person name="Sato A."/>
            <person name="Lyhne E.K."/>
            <person name="Kogle M.E."/>
            <person name="Wiebenga A."/>
            <person name="Kun R.S."/>
            <person name="Lubbers R.J."/>
            <person name="Makela M.R."/>
            <person name="Barry K."/>
            <person name="Chovatia M."/>
            <person name="Clum A."/>
            <person name="Daum C."/>
            <person name="Haridas S."/>
            <person name="He G."/>
            <person name="LaButti K."/>
            <person name="Lipzen A."/>
            <person name="Riley R."/>
            <person name="Salamov A."/>
            <person name="Simmons B.A."/>
            <person name="Magnuson J.K."/>
            <person name="Henrissat B."/>
            <person name="Mortensen U.H."/>
            <person name="Larsen T.O."/>
            <person name="Devries R.P."/>
            <person name="Grigoriev I.V."/>
            <person name="Machida M."/>
            <person name="Baker S.E."/>
            <person name="Andersen M.R."/>
            <person name="Cantor M.N."/>
            <person name="Hua S.X."/>
        </authorList>
    </citation>
    <scope>NUCLEOTIDE SEQUENCE [LARGE SCALE GENOMIC DNA]</scope>
    <source>
        <strain evidence="1 2">CBS 117616</strain>
    </source>
</reference>
<gene>
    <name evidence="1" type="ORF">BDV36DRAFT_293557</name>
</gene>
<evidence type="ECO:0000313" key="1">
    <source>
        <dbReference type="EMBL" id="KAE8420159.1"/>
    </source>
</evidence>
<evidence type="ECO:0000313" key="2">
    <source>
        <dbReference type="Proteomes" id="UP000325395"/>
    </source>
</evidence>
<dbReference type="Proteomes" id="UP000325395">
    <property type="component" value="Unassembled WGS sequence"/>
</dbReference>
<dbReference type="EMBL" id="ML735711">
    <property type="protein sequence ID" value="KAE8420159.1"/>
    <property type="molecule type" value="Genomic_DNA"/>
</dbReference>
<proteinExistence type="predicted"/>
<accession>A0ABQ6WSS1</accession>
<protein>
    <submittedName>
        <fullName evidence="1">Uncharacterized protein</fullName>
    </submittedName>
</protein>